<dbReference type="InterPro" id="IPR023753">
    <property type="entry name" value="FAD/NAD-binding_dom"/>
</dbReference>
<comment type="caution">
    <text evidence="9">The sequence shown here is derived from an EMBL/GenBank/DDBJ whole genome shotgun (WGS) entry which is preliminary data.</text>
</comment>
<organism evidence="9 10">
    <name type="scientific">Agrobacterium fabrum</name>
    <dbReference type="NCBI Taxonomy" id="1176649"/>
    <lineage>
        <taxon>Bacteria</taxon>
        <taxon>Pseudomonadati</taxon>
        <taxon>Pseudomonadota</taxon>
        <taxon>Alphaproteobacteria</taxon>
        <taxon>Hyphomicrobiales</taxon>
        <taxon>Rhizobiaceae</taxon>
        <taxon>Rhizobium/Agrobacterium group</taxon>
        <taxon>Agrobacterium</taxon>
        <taxon>Agrobacterium tumefaciens complex</taxon>
    </lineage>
</organism>
<evidence type="ECO:0000256" key="1">
    <source>
        <dbReference type="ARBA" id="ARBA00001974"/>
    </source>
</evidence>
<reference evidence="9 10" key="1">
    <citation type="submission" date="2017-08" db="EMBL/GenBank/DDBJ databases">
        <title>Infants hospitalized years apart are colonized by the same room-sourced microbial strains.</title>
        <authorList>
            <person name="Brooks B."/>
            <person name="Olm M.R."/>
            <person name="Firek B.A."/>
            <person name="Baker R."/>
            <person name="Thomas B.C."/>
            <person name="Morowitz M.J."/>
            <person name="Banfield J.F."/>
        </authorList>
    </citation>
    <scope>NUCLEOTIDE SEQUENCE [LARGE SCALE GENOMIC DNA]</scope>
    <source>
        <strain evidence="9">S2_009_000_R2_73</strain>
    </source>
</reference>
<evidence type="ECO:0000313" key="9">
    <source>
        <dbReference type="EMBL" id="PZP44091.1"/>
    </source>
</evidence>
<dbReference type="InterPro" id="IPR036188">
    <property type="entry name" value="FAD/NAD-bd_sf"/>
</dbReference>
<evidence type="ECO:0000256" key="2">
    <source>
        <dbReference type="ARBA" id="ARBA00007532"/>
    </source>
</evidence>
<dbReference type="GO" id="GO:0050660">
    <property type="term" value="F:flavin adenine dinucleotide binding"/>
    <property type="evidence" value="ECO:0007669"/>
    <property type="project" value="TreeGrafter"/>
</dbReference>
<evidence type="ECO:0000256" key="4">
    <source>
        <dbReference type="ARBA" id="ARBA00022827"/>
    </source>
</evidence>
<evidence type="ECO:0000256" key="5">
    <source>
        <dbReference type="ARBA" id="ARBA00023002"/>
    </source>
</evidence>
<dbReference type="GO" id="GO:0004148">
    <property type="term" value="F:dihydrolipoyl dehydrogenase (NADH) activity"/>
    <property type="evidence" value="ECO:0007669"/>
    <property type="project" value="UniProtKB-EC"/>
</dbReference>
<dbReference type="InterPro" id="IPR012999">
    <property type="entry name" value="Pyr_OxRdtase_I_AS"/>
</dbReference>
<gene>
    <name evidence="9" type="ORF">DI595_20465</name>
</gene>
<protein>
    <submittedName>
        <fullName evidence="9">Dihydrolipoyl dehydrogenase</fullName>
        <ecNumber evidence="9">1.8.1.4</ecNumber>
    </submittedName>
</protein>
<dbReference type="PANTHER" id="PTHR22912:SF151">
    <property type="entry name" value="DIHYDROLIPOYL DEHYDROGENASE, MITOCHONDRIAL"/>
    <property type="match status" value="1"/>
</dbReference>
<dbReference type="InterPro" id="IPR050151">
    <property type="entry name" value="Class-I_Pyr_Nuc-Dis_Oxidored"/>
</dbReference>
<feature type="non-terminal residue" evidence="9">
    <location>
        <position position="1"/>
    </location>
</feature>
<evidence type="ECO:0000259" key="8">
    <source>
        <dbReference type="Pfam" id="PF07992"/>
    </source>
</evidence>
<evidence type="ECO:0000313" key="10">
    <source>
        <dbReference type="Proteomes" id="UP000249769"/>
    </source>
</evidence>
<dbReference type="PROSITE" id="PS00076">
    <property type="entry name" value="PYRIDINE_REDOX_1"/>
    <property type="match status" value="1"/>
</dbReference>
<evidence type="ECO:0000256" key="3">
    <source>
        <dbReference type="ARBA" id="ARBA00022630"/>
    </source>
</evidence>
<keyword evidence="6" id="KW-1015">Disulfide bond</keyword>
<dbReference type="Pfam" id="PF07992">
    <property type="entry name" value="Pyr_redox_2"/>
    <property type="match status" value="1"/>
</dbReference>
<accession>A0A2W5EIV2</accession>
<dbReference type="AlphaFoldDB" id="A0A2W5EIV2"/>
<dbReference type="EMBL" id="QFOL01000383">
    <property type="protein sequence ID" value="PZP44091.1"/>
    <property type="molecule type" value="Genomic_DNA"/>
</dbReference>
<dbReference type="EC" id="1.8.1.4" evidence="9"/>
<sequence>TAVVEKKSLGGTCLNIGCIPSKALLASSEHYHNATHTFAAHGIIAKDVSVDLPTLMKRKDTVVSTLCKGVGFLLKKNKVDVIEGFGSIKDAHTVSVDNNGKKQDVQADNILLATGSVSVELPFMKLSSRSAYQSRYARRPVPRPHASVRTR</sequence>
<feature type="domain" description="FAD/NAD(P)-binding" evidence="8">
    <location>
        <begin position="2"/>
        <end position="122"/>
    </location>
</feature>
<dbReference type="PRINTS" id="PR00411">
    <property type="entry name" value="PNDRDTASEI"/>
</dbReference>
<dbReference type="Gene3D" id="3.50.50.60">
    <property type="entry name" value="FAD/NAD(P)-binding domain"/>
    <property type="match status" value="1"/>
</dbReference>
<proteinExistence type="inferred from homology"/>
<evidence type="ECO:0000256" key="7">
    <source>
        <dbReference type="ARBA" id="ARBA00023284"/>
    </source>
</evidence>
<keyword evidence="4" id="KW-0274">FAD</keyword>
<dbReference type="GO" id="GO:0006103">
    <property type="term" value="P:2-oxoglutarate metabolic process"/>
    <property type="evidence" value="ECO:0007669"/>
    <property type="project" value="TreeGrafter"/>
</dbReference>
<keyword evidence="3" id="KW-0285">Flavoprotein</keyword>
<dbReference type="PANTHER" id="PTHR22912">
    <property type="entry name" value="DISULFIDE OXIDOREDUCTASE"/>
    <property type="match status" value="1"/>
</dbReference>
<evidence type="ECO:0000256" key="6">
    <source>
        <dbReference type="ARBA" id="ARBA00023157"/>
    </source>
</evidence>
<keyword evidence="5 9" id="KW-0560">Oxidoreductase</keyword>
<dbReference type="Proteomes" id="UP000249769">
    <property type="component" value="Unassembled WGS sequence"/>
</dbReference>
<keyword evidence="7" id="KW-0676">Redox-active center</keyword>
<comment type="similarity">
    <text evidence="2">Belongs to the class-I pyridine nucleotide-disulfide oxidoreductase family.</text>
</comment>
<dbReference type="SUPFAM" id="SSF51905">
    <property type="entry name" value="FAD/NAD(P)-binding domain"/>
    <property type="match status" value="1"/>
</dbReference>
<comment type="cofactor">
    <cofactor evidence="1">
        <name>FAD</name>
        <dbReference type="ChEBI" id="CHEBI:57692"/>
    </cofactor>
</comment>
<name>A0A2W5EIV2_9HYPH</name>